<reference evidence="4 5" key="1">
    <citation type="submission" date="2019-10" db="EMBL/GenBank/DDBJ databases">
        <title>Genome sequencing of Lactobacillus graminis.</title>
        <authorList>
            <person name="Kim K."/>
        </authorList>
    </citation>
    <scope>NUCLEOTIDE SEQUENCE [LARGE SCALE GENOMIC DNA]</scope>
    <source>
        <strain evidence="4 5">LG542</strain>
    </source>
</reference>
<name>A0ABX6C7K7_9LACO</name>
<dbReference type="SMART" id="SM00644">
    <property type="entry name" value="Ami_2"/>
    <property type="match status" value="1"/>
</dbReference>
<dbReference type="InterPro" id="IPR036505">
    <property type="entry name" value="Amidase/PGRP_sf"/>
</dbReference>
<accession>A0ABX6C7K7</accession>
<gene>
    <name evidence="4" type="ORF">LG542_02115</name>
</gene>
<dbReference type="Gene3D" id="3.40.80.10">
    <property type="entry name" value="Peptidoglycan recognition protein-like"/>
    <property type="match status" value="1"/>
</dbReference>
<dbReference type="InterPro" id="IPR002502">
    <property type="entry name" value="Amidase_domain"/>
</dbReference>
<proteinExistence type="predicted"/>
<dbReference type="Pfam" id="PF01510">
    <property type="entry name" value="Amidase_2"/>
    <property type="match status" value="1"/>
</dbReference>
<evidence type="ECO:0000313" key="5">
    <source>
        <dbReference type="Proteomes" id="UP000326334"/>
    </source>
</evidence>
<dbReference type="EMBL" id="CP045007">
    <property type="protein sequence ID" value="QFP79095.1"/>
    <property type="molecule type" value="Genomic_DNA"/>
</dbReference>
<feature type="region of interest" description="Disordered" evidence="1">
    <location>
        <begin position="38"/>
        <end position="81"/>
    </location>
</feature>
<dbReference type="RefSeq" id="WP_057908552.1">
    <property type="nucleotide sequence ID" value="NZ_CP045007.1"/>
</dbReference>
<dbReference type="Proteomes" id="UP000326334">
    <property type="component" value="Chromosome"/>
</dbReference>
<organism evidence="4 5">
    <name type="scientific">Latilactobacillus graminis</name>
    <dbReference type="NCBI Taxonomy" id="60519"/>
    <lineage>
        <taxon>Bacteria</taxon>
        <taxon>Bacillati</taxon>
        <taxon>Bacillota</taxon>
        <taxon>Bacilli</taxon>
        <taxon>Lactobacillales</taxon>
        <taxon>Lactobacillaceae</taxon>
        <taxon>Latilactobacillus</taxon>
    </lineage>
</organism>
<dbReference type="CDD" id="cd06583">
    <property type="entry name" value="PGRP"/>
    <property type="match status" value="1"/>
</dbReference>
<evidence type="ECO:0000256" key="2">
    <source>
        <dbReference type="SAM" id="SignalP"/>
    </source>
</evidence>
<evidence type="ECO:0000313" key="4">
    <source>
        <dbReference type="EMBL" id="QFP79095.1"/>
    </source>
</evidence>
<evidence type="ECO:0000256" key="1">
    <source>
        <dbReference type="SAM" id="MobiDB-lite"/>
    </source>
</evidence>
<keyword evidence="5" id="KW-1185">Reference proteome</keyword>
<feature type="domain" description="N-acetylmuramoyl-L-alanine amidase" evidence="3">
    <location>
        <begin position="111"/>
        <end position="253"/>
    </location>
</feature>
<dbReference type="SUPFAM" id="SSF55846">
    <property type="entry name" value="N-acetylmuramoyl-L-alanine amidase-like"/>
    <property type="match status" value="1"/>
</dbReference>
<protein>
    <submittedName>
        <fullName evidence="4">N-acetylmuramoyl-L-alanine amidase</fullName>
    </submittedName>
</protein>
<feature type="chain" id="PRO_5045383399" evidence="2">
    <location>
        <begin position="30"/>
        <end position="756"/>
    </location>
</feature>
<feature type="signal peptide" evidence="2">
    <location>
        <begin position="1"/>
        <end position="29"/>
    </location>
</feature>
<keyword evidence="2" id="KW-0732">Signal</keyword>
<evidence type="ECO:0000259" key="3">
    <source>
        <dbReference type="SMART" id="SM00644"/>
    </source>
</evidence>
<sequence length="756" mass="85843">MNKRWTKIVVGITLFSVVALLAKMDEVNAAEVLTPSQMKSQLTEQDTKEATPIGKTDQTNTSDKDDVGMPIDSKAKSQQSNELRSIYPDVNSYILKNNFQHPDVTQELHAFSMFNYKTSDKKPTGVVIHYTDNPNNYSARNEANYEINGGWQSAFVHTFIDAGTILNIHNTDFGAWGCGPVGNKYFTQFEMVTARNFNDFAKTTSYSAWYTAYLLKKYNLTPTLAQAHNGVGTIWTHHDVTQYLGGTDHTDPDAYFAKYGYSTSQFFGLVMHYYNQMKVNIGDLNSATISNNNLHVRGWHVSSDSKNRQFSYLFLMDANNGRELKRYKIDRKNRTDVNNAYPNVINSLISGFDANLTLTPDLYGKKVKVMSRYSSDSAGNANSVDYQFKKVISIPELTAASLDNFSIKGNSIQIRGWHASSFSSKARNSYLILTDSKGNEYKRYKISRLQRPDVAKTYPNIPNSGMSGFKLTIPITRTMSGKTFKVISRYATQVDGEGLVNDWRFNKQITLPKVANENKFSMDQGWMDNNQIHIAGWHAIDDIVAKPFHTLIFMDTITNKELYRTSINNKKRVDVQKAYPEIANSLNSGFNVDVKLNNKLRNKSIYVISRYSANRNANKDYLDVRLSRDIHPIRMNNSATNLAILDKFKQSNNILNLKGWHATNAAKGKKYHYLILMDRNTNSETGRVMVSNTARPDVKKAYSNIYKAENSGFVKSITLNNVSKGKYLYVISRYTSDRKGNRNYIDYIFGQTVLTK</sequence>